<dbReference type="SMART" id="SM00448">
    <property type="entry name" value="REC"/>
    <property type="match status" value="1"/>
</dbReference>
<feature type="modified residue" description="4-aspartylphosphate" evidence="1">
    <location>
        <position position="65"/>
    </location>
</feature>
<keyword evidence="1" id="KW-0597">Phosphoprotein</keyword>
<dbReference type="Pfam" id="PF00072">
    <property type="entry name" value="Response_reg"/>
    <property type="match status" value="1"/>
</dbReference>
<gene>
    <name evidence="3" type="ORF">DAETH_13770</name>
</gene>
<protein>
    <submittedName>
        <fullName evidence="3">Response regulator</fullName>
    </submittedName>
</protein>
<evidence type="ECO:0000313" key="3">
    <source>
        <dbReference type="EMBL" id="BDP41408.1"/>
    </source>
</evidence>
<dbReference type="EMBL" id="AP026560">
    <property type="protein sequence ID" value="BDP41408.1"/>
    <property type="molecule type" value="Genomic_DNA"/>
</dbReference>
<organism evidence="3 4">
    <name type="scientific">Deinococcus aetherius</name>
    <dbReference type="NCBI Taxonomy" id="200252"/>
    <lineage>
        <taxon>Bacteria</taxon>
        <taxon>Thermotogati</taxon>
        <taxon>Deinococcota</taxon>
        <taxon>Deinococci</taxon>
        <taxon>Deinococcales</taxon>
        <taxon>Deinococcaceae</taxon>
        <taxon>Deinococcus</taxon>
    </lineage>
</organism>
<dbReference type="SUPFAM" id="SSF52172">
    <property type="entry name" value="CheY-like"/>
    <property type="match status" value="1"/>
</dbReference>
<dbReference type="PANTHER" id="PTHR44520">
    <property type="entry name" value="RESPONSE REGULATOR RCP1-RELATED"/>
    <property type="match status" value="1"/>
</dbReference>
<sequence>MAGRHVLLVDDNETDVILAQAALELSGLGAVVSVARDGADALAFLRREGPHASRGTGDPHVVLLDLNMPRMSGLEVLGELRRDARLRHLPVVMLTTSQADGDVYSSYASGANAYVVKPVSFDGTVEAMRTLTAFWVALNNTVGDQG</sequence>
<dbReference type="InterPro" id="IPR052893">
    <property type="entry name" value="TCS_response_regulator"/>
</dbReference>
<accession>A0ABM8AC85</accession>
<evidence type="ECO:0000313" key="4">
    <source>
        <dbReference type="Proteomes" id="UP001064971"/>
    </source>
</evidence>
<feature type="domain" description="Response regulatory" evidence="2">
    <location>
        <begin position="5"/>
        <end position="132"/>
    </location>
</feature>
<dbReference type="PROSITE" id="PS50110">
    <property type="entry name" value="RESPONSE_REGULATORY"/>
    <property type="match status" value="1"/>
</dbReference>
<dbReference type="Proteomes" id="UP001064971">
    <property type="component" value="Chromosome"/>
</dbReference>
<name>A0ABM8AC85_9DEIO</name>
<keyword evidence="4" id="KW-1185">Reference proteome</keyword>
<evidence type="ECO:0000259" key="2">
    <source>
        <dbReference type="PROSITE" id="PS50110"/>
    </source>
</evidence>
<dbReference type="Gene3D" id="3.40.50.2300">
    <property type="match status" value="1"/>
</dbReference>
<dbReference type="CDD" id="cd17557">
    <property type="entry name" value="REC_Rcp-like"/>
    <property type="match status" value="1"/>
</dbReference>
<proteinExistence type="predicted"/>
<dbReference type="InterPro" id="IPR011006">
    <property type="entry name" value="CheY-like_superfamily"/>
</dbReference>
<dbReference type="PANTHER" id="PTHR44520:SF2">
    <property type="entry name" value="RESPONSE REGULATOR RCP1"/>
    <property type="match status" value="1"/>
</dbReference>
<dbReference type="RefSeq" id="WP_264777175.1">
    <property type="nucleotide sequence ID" value="NZ_AP026560.1"/>
</dbReference>
<evidence type="ECO:0000256" key="1">
    <source>
        <dbReference type="PROSITE-ProRule" id="PRU00169"/>
    </source>
</evidence>
<dbReference type="InterPro" id="IPR001789">
    <property type="entry name" value="Sig_transdc_resp-reg_receiver"/>
</dbReference>
<reference evidence="3" key="1">
    <citation type="submission" date="2022-07" db="EMBL/GenBank/DDBJ databases">
        <title>Complete Genome Sequence of the Radioresistant Bacterium Deinococcus aetherius ST0316, Isolated from the Air Dust collected in Lower Stratosphere above Japan.</title>
        <authorList>
            <person name="Satoh K."/>
            <person name="Hagiwara K."/>
            <person name="Katsumata K."/>
            <person name="Kubo A."/>
            <person name="Yokobori S."/>
            <person name="Yamagishi A."/>
            <person name="Oono Y."/>
            <person name="Narumi I."/>
        </authorList>
    </citation>
    <scope>NUCLEOTIDE SEQUENCE</scope>
    <source>
        <strain evidence="3">ST0316</strain>
    </source>
</reference>